<protein>
    <submittedName>
        <fullName evidence="1">STAS/SEC14 domain-containing protein</fullName>
    </submittedName>
</protein>
<name>A0ABW1ZUM1_9GAMM</name>
<dbReference type="EMBL" id="JBHSWE010000001">
    <property type="protein sequence ID" value="MFC6668741.1"/>
    <property type="molecule type" value="Genomic_DNA"/>
</dbReference>
<organism evidence="1 2">
    <name type="scientific">Marinobacterium aestuariivivens</name>
    <dbReference type="NCBI Taxonomy" id="1698799"/>
    <lineage>
        <taxon>Bacteria</taxon>
        <taxon>Pseudomonadati</taxon>
        <taxon>Pseudomonadota</taxon>
        <taxon>Gammaproteobacteria</taxon>
        <taxon>Oceanospirillales</taxon>
        <taxon>Oceanospirillaceae</taxon>
        <taxon>Marinobacterium</taxon>
    </lineage>
</organism>
<gene>
    <name evidence="1" type="ORF">ACFQDL_00385</name>
</gene>
<keyword evidence="2" id="KW-1185">Reference proteome</keyword>
<sequence length="134" mass="15402">MGTDRHGLTLEINQVNDEFMLSFKALGKLTHDDYAAITPVLESKLGSVKQPKIRAFVDAEEFRGWEPHAAWDDLKIGLHHGREFTRIAIYGHRDWMDWAARIGSWFIAGEVKHFDDRDAALDWLRRPESANSGR</sequence>
<dbReference type="InterPro" id="IPR021866">
    <property type="entry name" value="SpoIIAA-like"/>
</dbReference>
<dbReference type="Gene3D" id="3.40.50.10600">
    <property type="entry name" value="SpoIIaa-like domains"/>
    <property type="match status" value="1"/>
</dbReference>
<dbReference type="InterPro" id="IPR038396">
    <property type="entry name" value="SpoIIAA-like_sf"/>
</dbReference>
<dbReference type="SUPFAM" id="SSF52091">
    <property type="entry name" value="SpoIIaa-like"/>
    <property type="match status" value="1"/>
</dbReference>
<dbReference type="Proteomes" id="UP001596422">
    <property type="component" value="Unassembled WGS sequence"/>
</dbReference>
<comment type="caution">
    <text evidence="1">The sequence shown here is derived from an EMBL/GenBank/DDBJ whole genome shotgun (WGS) entry which is preliminary data.</text>
</comment>
<proteinExistence type="predicted"/>
<dbReference type="RefSeq" id="WP_379907289.1">
    <property type="nucleotide sequence ID" value="NZ_JBHSWE010000001.1"/>
</dbReference>
<reference evidence="2" key="1">
    <citation type="journal article" date="2019" name="Int. J. Syst. Evol. Microbiol.">
        <title>The Global Catalogue of Microorganisms (GCM) 10K type strain sequencing project: providing services to taxonomists for standard genome sequencing and annotation.</title>
        <authorList>
            <consortium name="The Broad Institute Genomics Platform"/>
            <consortium name="The Broad Institute Genome Sequencing Center for Infectious Disease"/>
            <person name="Wu L."/>
            <person name="Ma J."/>
        </authorList>
    </citation>
    <scope>NUCLEOTIDE SEQUENCE [LARGE SCALE GENOMIC DNA]</scope>
    <source>
        <strain evidence="2">NBRC 111756</strain>
    </source>
</reference>
<evidence type="ECO:0000313" key="1">
    <source>
        <dbReference type="EMBL" id="MFC6668741.1"/>
    </source>
</evidence>
<dbReference type="InterPro" id="IPR036513">
    <property type="entry name" value="STAS_dom_sf"/>
</dbReference>
<accession>A0ABW1ZUM1</accession>
<dbReference type="Pfam" id="PF11964">
    <property type="entry name" value="SpoIIAA-like"/>
    <property type="match status" value="1"/>
</dbReference>
<evidence type="ECO:0000313" key="2">
    <source>
        <dbReference type="Proteomes" id="UP001596422"/>
    </source>
</evidence>